<feature type="active site" description="Proton donor" evidence="5">
    <location>
        <position position="135"/>
    </location>
</feature>
<comment type="subunit">
    <text evidence="7">Homodimer.</text>
</comment>
<dbReference type="GO" id="GO:0019305">
    <property type="term" value="P:dTDP-rhamnose biosynthetic process"/>
    <property type="evidence" value="ECO:0007669"/>
    <property type="project" value="UniProtKB-UniRule"/>
</dbReference>
<feature type="active site" description="Proton acceptor" evidence="5">
    <location>
        <position position="61"/>
    </location>
</feature>
<dbReference type="CDD" id="cd00438">
    <property type="entry name" value="cupin_RmlC"/>
    <property type="match status" value="1"/>
</dbReference>
<dbReference type="InterPro" id="IPR000888">
    <property type="entry name" value="RmlC-like"/>
</dbReference>
<evidence type="ECO:0000256" key="6">
    <source>
        <dbReference type="PIRSR" id="PIRSR600888-3"/>
    </source>
</evidence>
<dbReference type="InterPro" id="IPR011051">
    <property type="entry name" value="RmlC_Cupin_sf"/>
</dbReference>
<comment type="function">
    <text evidence="2 7">Catalyzes the epimerization of the C3' and C5'positions of dTDP-6-deoxy-D-xylo-4-hexulose, forming dTDP-6-deoxy-L-lyxo-4-hexulose.</text>
</comment>
<dbReference type="EC" id="5.1.3.13" evidence="3 7"/>
<dbReference type="GO" id="GO:0000271">
    <property type="term" value="P:polysaccharide biosynthetic process"/>
    <property type="evidence" value="ECO:0007669"/>
    <property type="project" value="TreeGrafter"/>
</dbReference>
<evidence type="ECO:0000313" key="8">
    <source>
        <dbReference type="EMBL" id="RUS66192.1"/>
    </source>
</evidence>
<dbReference type="UniPathway" id="UPA00124"/>
<dbReference type="AlphaFoldDB" id="A0A433SBS4"/>
<dbReference type="Proteomes" id="UP000286947">
    <property type="component" value="Unassembled WGS sequence"/>
</dbReference>
<dbReference type="InterPro" id="IPR014710">
    <property type="entry name" value="RmlC-like_jellyroll"/>
</dbReference>
<evidence type="ECO:0000256" key="7">
    <source>
        <dbReference type="RuleBase" id="RU364069"/>
    </source>
</evidence>
<evidence type="ECO:0000256" key="5">
    <source>
        <dbReference type="PIRSR" id="PIRSR600888-1"/>
    </source>
</evidence>
<dbReference type="GO" id="GO:0008830">
    <property type="term" value="F:dTDP-4-dehydrorhamnose 3,5-epimerase activity"/>
    <property type="evidence" value="ECO:0007669"/>
    <property type="project" value="UniProtKB-UniRule"/>
</dbReference>
<comment type="pathway">
    <text evidence="7">Carbohydrate biosynthesis; dTDP-L-rhamnose biosynthesis.</text>
</comment>
<evidence type="ECO:0000256" key="3">
    <source>
        <dbReference type="ARBA" id="ARBA00012098"/>
    </source>
</evidence>
<sequence length="187" mass="21320">MNVIETQLPGVVLLELQRHEDARGELTELFHAPRYVQAGITLPFVQDNWSHSRKGVLRGLHLQQRYPQGKLVTVLQGHIWDVVVDMNPASPTFAQHVAVDLYAPDTPEKPWRQLWVPPGYAHGFCVLSSSADVLYKCTDVYHPQDEGGVLWSDLQLDIAWPIKQPLVSERDQHLPTVQAWLDRQPRP</sequence>
<dbReference type="PANTHER" id="PTHR21047">
    <property type="entry name" value="DTDP-6-DEOXY-D-GLUCOSE-3,5 EPIMERASE"/>
    <property type="match status" value="1"/>
</dbReference>
<comment type="catalytic activity">
    <reaction evidence="1 7">
        <text>dTDP-4-dehydro-6-deoxy-alpha-D-glucose = dTDP-4-dehydro-beta-L-rhamnose</text>
        <dbReference type="Rhea" id="RHEA:16969"/>
        <dbReference type="ChEBI" id="CHEBI:57649"/>
        <dbReference type="ChEBI" id="CHEBI:62830"/>
        <dbReference type="EC" id="5.1.3.13"/>
    </reaction>
</comment>
<organism evidence="8 9">
    <name type="scientific">Saezia sanguinis</name>
    <dbReference type="NCBI Taxonomy" id="1965230"/>
    <lineage>
        <taxon>Bacteria</taxon>
        <taxon>Pseudomonadati</taxon>
        <taxon>Pseudomonadota</taxon>
        <taxon>Betaproteobacteria</taxon>
        <taxon>Burkholderiales</taxon>
        <taxon>Saeziaceae</taxon>
        <taxon>Saezia</taxon>
    </lineage>
</organism>
<dbReference type="Gene3D" id="2.60.120.10">
    <property type="entry name" value="Jelly Rolls"/>
    <property type="match status" value="1"/>
</dbReference>
<evidence type="ECO:0000256" key="2">
    <source>
        <dbReference type="ARBA" id="ARBA00001997"/>
    </source>
</evidence>
<dbReference type="RefSeq" id="WP_126980446.1">
    <property type="nucleotide sequence ID" value="NZ_PQSP01000006.1"/>
</dbReference>
<keyword evidence="9" id="KW-1185">Reference proteome</keyword>
<dbReference type="NCBIfam" id="TIGR01221">
    <property type="entry name" value="rmlC"/>
    <property type="match status" value="1"/>
</dbReference>
<reference evidence="8 9" key="1">
    <citation type="submission" date="2018-01" db="EMBL/GenBank/DDBJ databases">
        <title>Saezia sanguinis gen. nov., sp. nov., in the order Burkholderiales isolated from human blood.</title>
        <authorList>
            <person name="Medina-Pascual M.J."/>
            <person name="Valdezate S."/>
            <person name="Monzon S."/>
            <person name="Cuesta I."/>
            <person name="Carrasco G."/>
            <person name="Villalon P."/>
            <person name="Saez-Nieto J.A."/>
        </authorList>
    </citation>
    <scope>NUCLEOTIDE SEQUENCE [LARGE SCALE GENOMIC DNA]</scope>
    <source>
        <strain evidence="8 9">CNM695-12</strain>
    </source>
</reference>
<dbReference type="EMBL" id="PQSP01000006">
    <property type="protein sequence ID" value="RUS66192.1"/>
    <property type="molecule type" value="Genomic_DNA"/>
</dbReference>
<dbReference type="Pfam" id="PF00908">
    <property type="entry name" value="dTDP_sugar_isom"/>
    <property type="match status" value="1"/>
</dbReference>
<dbReference type="OrthoDB" id="9800680at2"/>
<comment type="similarity">
    <text evidence="7">Belongs to the dTDP-4-dehydrorhamnose 3,5-epimerase family.</text>
</comment>
<name>A0A433SBS4_9BURK</name>
<accession>A0A433SBS4</accession>
<evidence type="ECO:0000256" key="1">
    <source>
        <dbReference type="ARBA" id="ARBA00001298"/>
    </source>
</evidence>
<gene>
    <name evidence="8" type="primary">rfbC</name>
    <name evidence="8" type="ORF">CUZ56_02271</name>
</gene>
<comment type="caution">
    <text evidence="8">The sequence shown here is derived from an EMBL/GenBank/DDBJ whole genome shotgun (WGS) entry which is preliminary data.</text>
</comment>
<keyword evidence="7 8" id="KW-0413">Isomerase</keyword>
<evidence type="ECO:0000313" key="9">
    <source>
        <dbReference type="Proteomes" id="UP000286947"/>
    </source>
</evidence>
<proteinExistence type="inferred from homology"/>
<evidence type="ECO:0000256" key="4">
    <source>
        <dbReference type="ARBA" id="ARBA00019595"/>
    </source>
</evidence>
<protein>
    <recommendedName>
        <fullName evidence="4 7">dTDP-4-dehydrorhamnose 3,5-epimerase</fullName>
        <ecNumber evidence="3 7">5.1.3.13</ecNumber>
    </recommendedName>
    <alternativeName>
        <fullName evidence="7">Thymidine diphospho-4-keto-rhamnose 3,5-epimerase</fullName>
    </alternativeName>
</protein>
<dbReference type="GO" id="GO:0005829">
    <property type="term" value="C:cytosol"/>
    <property type="evidence" value="ECO:0007669"/>
    <property type="project" value="TreeGrafter"/>
</dbReference>
<dbReference type="SUPFAM" id="SSF51182">
    <property type="entry name" value="RmlC-like cupins"/>
    <property type="match status" value="1"/>
</dbReference>
<feature type="site" description="Participates in a stacking interaction with the thymidine ring of dTDP-4-oxo-6-deoxyglucose" evidence="6">
    <location>
        <position position="141"/>
    </location>
</feature>
<dbReference type="PANTHER" id="PTHR21047:SF2">
    <property type="entry name" value="THYMIDINE DIPHOSPHO-4-KETO-RHAMNOSE 3,5-EPIMERASE"/>
    <property type="match status" value="1"/>
</dbReference>